<gene>
    <name evidence="2" type="ORF">F444_07833</name>
</gene>
<dbReference type="EMBL" id="ANJA01001494">
    <property type="protein sequence ID" value="ETO76961.1"/>
    <property type="molecule type" value="Genomic_DNA"/>
</dbReference>
<dbReference type="Proteomes" id="UP000028582">
    <property type="component" value="Unassembled WGS sequence"/>
</dbReference>
<dbReference type="AlphaFoldDB" id="A0A081ADK0"/>
<dbReference type="OrthoDB" id="6431331at2759"/>
<evidence type="ECO:0000313" key="2">
    <source>
        <dbReference type="EMBL" id="ETO76961.1"/>
    </source>
</evidence>
<dbReference type="InterPro" id="IPR050266">
    <property type="entry name" value="AB_hydrolase_sf"/>
</dbReference>
<proteinExistence type="predicted"/>
<dbReference type="SUPFAM" id="SSF53474">
    <property type="entry name" value="alpha/beta-Hydrolases"/>
    <property type="match status" value="1"/>
</dbReference>
<dbReference type="PRINTS" id="PR00111">
    <property type="entry name" value="ABHYDROLASE"/>
</dbReference>
<dbReference type="PANTHER" id="PTHR43798">
    <property type="entry name" value="MONOACYLGLYCEROL LIPASE"/>
    <property type="match status" value="1"/>
</dbReference>
<dbReference type="GO" id="GO:0016020">
    <property type="term" value="C:membrane"/>
    <property type="evidence" value="ECO:0007669"/>
    <property type="project" value="TreeGrafter"/>
</dbReference>
<dbReference type="Pfam" id="PF00561">
    <property type="entry name" value="Abhydrolase_1"/>
    <property type="match status" value="1"/>
</dbReference>
<protein>
    <recommendedName>
        <fullName evidence="1">AB hydrolase-1 domain-containing protein</fullName>
    </recommendedName>
</protein>
<name>A0A081ADK0_PHYNI</name>
<reference evidence="2 3" key="1">
    <citation type="submission" date="2013-11" db="EMBL/GenBank/DDBJ databases">
        <title>The Genome Sequence of Phytophthora parasitica P1976.</title>
        <authorList>
            <consortium name="The Broad Institute Genomics Platform"/>
            <person name="Russ C."/>
            <person name="Tyler B."/>
            <person name="Panabieres F."/>
            <person name="Shan W."/>
            <person name="Tripathy S."/>
            <person name="Grunwald N."/>
            <person name="Machado M."/>
            <person name="Johnson C.S."/>
            <person name="Walker B."/>
            <person name="Young S."/>
            <person name="Zeng Q."/>
            <person name="Gargeya S."/>
            <person name="Fitzgerald M."/>
            <person name="Haas B."/>
            <person name="Abouelleil A."/>
            <person name="Allen A.W."/>
            <person name="Alvarado L."/>
            <person name="Arachchi H.M."/>
            <person name="Berlin A.M."/>
            <person name="Chapman S.B."/>
            <person name="Gainer-Dewar J."/>
            <person name="Goldberg J."/>
            <person name="Griggs A."/>
            <person name="Gujja S."/>
            <person name="Hansen M."/>
            <person name="Howarth C."/>
            <person name="Imamovic A."/>
            <person name="Ireland A."/>
            <person name="Larimer J."/>
            <person name="McCowan C."/>
            <person name="Murphy C."/>
            <person name="Pearson M."/>
            <person name="Poon T.W."/>
            <person name="Priest M."/>
            <person name="Roberts A."/>
            <person name="Saif S."/>
            <person name="Shea T."/>
            <person name="Sisk P."/>
            <person name="Sykes S."/>
            <person name="Wortman J."/>
            <person name="Nusbaum C."/>
            <person name="Birren B."/>
        </authorList>
    </citation>
    <scope>NUCLEOTIDE SEQUENCE [LARGE SCALE GENOMIC DNA]</scope>
    <source>
        <strain evidence="2 3">P1976</strain>
    </source>
</reference>
<dbReference type="Gene3D" id="3.40.50.1820">
    <property type="entry name" value="alpha/beta hydrolase"/>
    <property type="match status" value="1"/>
</dbReference>
<comment type="caution">
    <text evidence="2">The sequence shown here is derived from an EMBL/GenBank/DDBJ whole genome shotgun (WGS) entry which is preliminary data.</text>
</comment>
<accession>A0A081ADK0</accession>
<evidence type="ECO:0000313" key="3">
    <source>
        <dbReference type="Proteomes" id="UP000028582"/>
    </source>
</evidence>
<organism evidence="2 3">
    <name type="scientific">Phytophthora nicotianae P1976</name>
    <dbReference type="NCBI Taxonomy" id="1317066"/>
    <lineage>
        <taxon>Eukaryota</taxon>
        <taxon>Sar</taxon>
        <taxon>Stramenopiles</taxon>
        <taxon>Oomycota</taxon>
        <taxon>Peronosporomycetes</taxon>
        <taxon>Peronosporales</taxon>
        <taxon>Peronosporaceae</taxon>
        <taxon>Phytophthora</taxon>
    </lineage>
</organism>
<feature type="domain" description="AB hydrolase-1" evidence="1">
    <location>
        <begin position="45"/>
        <end position="280"/>
    </location>
</feature>
<dbReference type="InterPro" id="IPR029058">
    <property type="entry name" value="AB_hydrolase_fold"/>
</dbReference>
<sequence>MPNPLFMSVIDAVRFVSGFSAKFASVDEYNWSYIKRPGKDENKDVVVFLHGFSSMKESWVRVARGIDKRYKIVIPDLPGHGRTTPLDALANYSIPSQAQRLHEFIEKEVPADKNIHLVGCSMGGMLAGVYAGLFPTRVKTLTMICPAGITMPTKSDLLVMLEESGRNLLLAHTPEDIHEMNYALSFKPLKIPNTIASIVAAERKKQLPVLEKIVNDALQNPIALEEQLPNIRAKTLVMWGKHDRVLHVSSAEVLREKLHPETQVQILLFDDCGHIVQHEKHVECTAAINKFLADQISVDTDTHVQGATDQKSSGKLKQLAISARMIIPNYLRLSASRASKGTPYAAQ</sequence>
<dbReference type="InterPro" id="IPR000073">
    <property type="entry name" value="AB_hydrolase_1"/>
</dbReference>
<dbReference type="PANTHER" id="PTHR43798:SF33">
    <property type="entry name" value="HYDROLASE, PUTATIVE (AFU_ORTHOLOGUE AFUA_2G14860)-RELATED"/>
    <property type="match status" value="1"/>
</dbReference>
<evidence type="ECO:0000259" key="1">
    <source>
        <dbReference type="Pfam" id="PF00561"/>
    </source>
</evidence>